<reference evidence="4" key="2">
    <citation type="submission" date="2023-04" db="EMBL/GenBank/DDBJ databases">
        <title>Paracnuella aquatica gen. nov., sp. nov., a member of the family Chitinophagaceae isolated from a hot spring.</title>
        <authorList>
            <person name="Wang C."/>
        </authorList>
    </citation>
    <scope>NUCLEOTIDE SEQUENCE</scope>
    <source>
        <strain evidence="4">LB-8</strain>
    </source>
</reference>
<dbReference type="EMBL" id="JAOTIF010000013">
    <property type="protein sequence ID" value="MCU7550527.1"/>
    <property type="molecule type" value="Genomic_DNA"/>
</dbReference>
<dbReference type="GO" id="GO:0016747">
    <property type="term" value="F:acyltransferase activity, transferring groups other than amino-acyl groups"/>
    <property type="evidence" value="ECO:0007669"/>
    <property type="project" value="InterPro"/>
</dbReference>
<keyword evidence="2" id="KW-0012">Acyltransferase</keyword>
<dbReference type="PANTHER" id="PTHR43072:SF23">
    <property type="entry name" value="UPF0039 PROTEIN C11D3.02C"/>
    <property type="match status" value="1"/>
</dbReference>
<organism evidence="4 5">
    <name type="scientific">Paraflavisolibacter caeni</name>
    <dbReference type="NCBI Taxonomy" id="2982496"/>
    <lineage>
        <taxon>Bacteria</taxon>
        <taxon>Pseudomonadati</taxon>
        <taxon>Bacteroidota</taxon>
        <taxon>Chitinophagia</taxon>
        <taxon>Chitinophagales</taxon>
        <taxon>Chitinophagaceae</taxon>
        <taxon>Paraflavisolibacter</taxon>
    </lineage>
</organism>
<accession>A0A9X2XXJ6</accession>
<keyword evidence="5" id="KW-1185">Reference proteome</keyword>
<sequence>MFRSNNIVIDGGEVVFELKLNSFRVRRLFCSMKLNFRDAHLNDLPGIVSIYNATIPGRMVTADLEPVSVKSRMDWFYEHTPERRPLWVIEDDQSEMLGWVSFQDFYGRIAYIATAEISIYIDAAHQRKGIGKQALQYAMDQCAGLQIKTLLGFIFAHNEPSLQLFYQLGFEDWAMLPNIANLDGIERSLKIVGKRVSD</sequence>
<evidence type="ECO:0000313" key="5">
    <source>
        <dbReference type="Proteomes" id="UP001155483"/>
    </source>
</evidence>
<evidence type="ECO:0000256" key="2">
    <source>
        <dbReference type="ARBA" id="ARBA00023315"/>
    </source>
</evidence>
<comment type="caution">
    <text evidence="4">The sequence shown here is derived from an EMBL/GenBank/DDBJ whole genome shotgun (WGS) entry which is preliminary data.</text>
</comment>
<evidence type="ECO:0000259" key="3">
    <source>
        <dbReference type="PROSITE" id="PS51186"/>
    </source>
</evidence>
<dbReference type="Pfam" id="PF00583">
    <property type="entry name" value="Acetyltransf_1"/>
    <property type="match status" value="1"/>
</dbReference>
<proteinExistence type="predicted"/>
<dbReference type="CDD" id="cd04301">
    <property type="entry name" value="NAT_SF"/>
    <property type="match status" value="1"/>
</dbReference>
<dbReference type="PROSITE" id="PS51186">
    <property type="entry name" value="GNAT"/>
    <property type="match status" value="1"/>
</dbReference>
<gene>
    <name evidence="4" type="ORF">OCK74_15520</name>
</gene>
<evidence type="ECO:0000313" key="4">
    <source>
        <dbReference type="EMBL" id="MCU7550527.1"/>
    </source>
</evidence>
<protein>
    <submittedName>
        <fullName evidence="4">GNAT family N-acetyltransferase</fullName>
    </submittedName>
</protein>
<dbReference type="Gene3D" id="3.40.630.30">
    <property type="match status" value="1"/>
</dbReference>
<feature type="domain" description="N-acetyltransferase" evidence="3">
    <location>
        <begin position="34"/>
        <end position="192"/>
    </location>
</feature>
<keyword evidence="1" id="KW-0808">Transferase</keyword>
<reference evidence="4" key="1">
    <citation type="submission" date="2022-09" db="EMBL/GenBank/DDBJ databases">
        <authorList>
            <person name="Yuan C."/>
            <person name="Ke Z."/>
        </authorList>
    </citation>
    <scope>NUCLEOTIDE SEQUENCE</scope>
    <source>
        <strain evidence="4">LB-8</strain>
    </source>
</reference>
<dbReference type="InterPro" id="IPR000182">
    <property type="entry name" value="GNAT_dom"/>
</dbReference>
<dbReference type="SUPFAM" id="SSF55729">
    <property type="entry name" value="Acyl-CoA N-acyltransferases (Nat)"/>
    <property type="match status" value="1"/>
</dbReference>
<evidence type="ECO:0000256" key="1">
    <source>
        <dbReference type="ARBA" id="ARBA00022679"/>
    </source>
</evidence>
<dbReference type="InterPro" id="IPR016181">
    <property type="entry name" value="Acyl_CoA_acyltransferase"/>
</dbReference>
<name>A0A9X2XXJ6_9BACT</name>
<dbReference type="RefSeq" id="WP_279297967.1">
    <property type="nucleotide sequence ID" value="NZ_JAOTIF010000013.1"/>
</dbReference>
<dbReference type="Proteomes" id="UP001155483">
    <property type="component" value="Unassembled WGS sequence"/>
</dbReference>
<dbReference type="AlphaFoldDB" id="A0A9X2XXJ6"/>
<dbReference type="PANTHER" id="PTHR43072">
    <property type="entry name" value="N-ACETYLTRANSFERASE"/>
    <property type="match status" value="1"/>
</dbReference>